<dbReference type="Pfam" id="PF05773">
    <property type="entry name" value="RWD"/>
    <property type="match status" value="1"/>
</dbReference>
<feature type="region of interest" description="Disordered" evidence="1">
    <location>
        <begin position="27"/>
        <end position="46"/>
    </location>
</feature>
<proteinExistence type="predicted"/>
<reference evidence="3 4" key="1">
    <citation type="journal article" date="2012" name="Genome Biol.">
        <title>Genome and low-iron response of an oceanic diatom adapted to chronic iron limitation.</title>
        <authorList>
            <person name="Lommer M."/>
            <person name="Specht M."/>
            <person name="Roy A.S."/>
            <person name="Kraemer L."/>
            <person name="Andreson R."/>
            <person name="Gutowska M.A."/>
            <person name="Wolf J."/>
            <person name="Bergner S.V."/>
            <person name="Schilhabel M.B."/>
            <person name="Klostermeier U.C."/>
            <person name="Beiko R.G."/>
            <person name="Rosenstiel P."/>
            <person name="Hippler M."/>
            <person name="Laroche J."/>
        </authorList>
    </citation>
    <scope>NUCLEOTIDE SEQUENCE [LARGE SCALE GENOMIC DNA]</scope>
    <source>
        <strain evidence="3 4">CCMP1005</strain>
    </source>
</reference>
<dbReference type="AlphaFoldDB" id="K0SL29"/>
<feature type="region of interest" description="Disordered" evidence="1">
    <location>
        <begin position="114"/>
        <end position="137"/>
    </location>
</feature>
<dbReference type="eggNOG" id="ENOG502QZIY">
    <property type="taxonomic scope" value="Eukaryota"/>
</dbReference>
<name>K0SL29_THAOC</name>
<dbReference type="Proteomes" id="UP000266841">
    <property type="component" value="Unassembled WGS sequence"/>
</dbReference>
<accession>K0SL29</accession>
<sequence length="212" mass="22798">MSTEDCERAQEDELEALLAIFPDDIVLRDEDDEDESGPTRPATASYSVRLRGEGIPFVLNVRCPPTYPDLSTPDFEVGYDGDGPARLHAVQEAAVVGVASRAARAGWGLRRSTPPCSPCGSSWRTTASPRRPSRSSGTTAWPLVLRFAAATREDVDAVRRALARLPRRGAVERAVGADLPDKVAVEVRVREADEEGEEGRATRRGGPTSASG</sequence>
<dbReference type="InterPro" id="IPR006575">
    <property type="entry name" value="RWD_dom"/>
</dbReference>
<dbReference type="EMBL" id="AGNL01015600">
    <property type="protein sequence ID" value="EJK65654.1"/>
    <property type="molecule type" value="Genomic_DNA"/>
</dbReference>
<evidence type="ECO:0000313" key="3">
    <source>
        <dbReference type="EMBL" id="EJK65654.1"/>
    </source>
</evidence>
<feature type="region of interest" description="Disordered" evidence="1">
    <location>
        <begin position="188"/>
        <end position="212"/>
    </location>
</feature>
<evidence type="ECO:0000313" key="4">
    <source>
        <dbReference type="Proteomes" id="UP000266841"/>
    </source>
</evidence>
<dbReference type="SUPFAM" id="SSF54495">
    <property type="entry name" value="UBC-like"/>
    <property type="match status" value="1"/>
</dbReference>
<evidence type="ECO:0000259" key="2">
    <source>
        <dbReference type="Pfam" id="PF05773"/>
    </source>
</evidence>
<feature type="compositionally biased region" description="Low complexity" evidence="1">
    <location>
        <begin position="121"/>
        <end position="137"/>
    </location>
</feature>
<protein>
    <recommendedName>
        <fullName evidence="2">RWD domain-containing protein</fullName>
    </recommendedName>
</protein>
<dbReference type="InterPro" id="IPR016135">
    <property type="entry name" value="UBQ-conjugating_enzyme/RWD"/>
</dbReference>
<gene>
    <name evidence="3" type="ORF">THAOC_13463</name>
</gene>
<organism evidence="3 4">
    <name type="scientific">Thalassiosira oceanica</name>
    <name type="common">Marine diatom</name>
    <dbReference type="NCBI Taxonomy" id="159749"/>
    <lineage>
        <taxon>Eukaryota</taxon>
        <taxon>Sar</taxon>
        <taxon>Stramenopiles</taxon>
        <taxon>Ochrophyta</taxon>
        <taxon>Bacillariophyta</taxon>
        <taxon>Coscinodiscophyceae</taxon>
        <taxon>Thalassiosirophycidae</taxon>
        <taxon>Thalassiosirales</taxon>
        <taxon>Thalassiosiraceae</taxon>
        <taxon>Thalassiosira</taxon>
    </lineage>
</organism>
<dbReference type="Gene3D" id="3.10.110.10">
    <property type="entry name" value="Ubiquitin Conjugating Enzyme"/>
    <property type="match status" value="1"/>
</dbReference>
<comment type="caution">
    <text evidence="3">The sequence shown here is derived from an EMBL/GenBank/DDBJ whole genome shotgun (WGS) entry which is preliminary data.</text>
</comment>
<feature type="domain" description="RWD" evidence="2">
    <location>
        <begin position="9"/>
        <end position="77"/>
    </location>
</feature>
<keyword evidence="4" id="KW-1185">Reference proteome</keyword>
<evidence type="ECO:0000256" key="1">
    <source>
        <dbReference type="SAM" id="MobiDB-lite"/>
    </source>
</evidence>